<dbReference type="EMBL" id="CP015108">
    <property type="protein sequence ID" value="ARF14198.1"/>
    <property type="molecule type" value="Genomic_DNA"/>
</dbReference>
<name>A0ABN4YTV7_SPOUR</name>
<keyword evidence="3" id="KW-1185">Reference proteome</keyword>
<dbReference type="Proteomes" id="UP000192486">
    <property type="component" value="Chromosome"/>
</dbReference>
<evidence type="ECO:0000313" key="2">
    <source>
        <dbReference type="EMBL" id="ARF14198.1"/>
    </source>
</evidence>
<proteinExistence type="predicted"/>
<evidence type="ECO:0000259" key="1">
    <source>
        <dbReference type="Pfam" id="PF07833"/>
    </source>
</evidence>
<dbReference type="RefSeq" id="WP_029054035.1">
    <property type="nucleotide sequence ID" value="NZ_CP015108.1"/>
</dbReference>
<accession>A0ABN4YTV7</accession>
<organism evidence="2 3">
    <name type="scientific">Sporosarcina ureae</name>
    <dbReference type="NCBI Taxonomy" id="1571"/>
    <lineage>
        <taxon>Bacteria</taxon>
        <taxon>Bacillati</taxon>
        <taxon>Bacillota</taxon>
        <taxon>Bacilli</taxon>
        <taxon>Bacillales</taxon>
        <taxon>Caryophanaceae</taxon>
        <taxon>Sporosarcina</taxon>
    </lineage>
</organism>
<dbReference type="InterPro" id="IPR012854">
    <property type="entry name" value="Cu_amine_oxidase-like_N"/>
</dbReference>
<reference evidence="2 3" key="1">
    <citation type="submission" date="2016-04" db="EMBL/GenBank/DDBJ databases">
        <title>Comparative Genomics and Epigenetics of Sporosarcina ureae.</title>
        <authorList>
            <person name="Oliver A.S."/>
            <person name="Cooper K.K."/>
        </authorList>
    </citation>
    <scope>NUCLEOTIDE SEQUENCE [LARGE SCALE GENOMIC DNA]</scope>
    <source>
        <strain evidence="2 3">S204</strain>
    </source>
</reference>
<sequence length="295" mass="32376">MKWNKMIPFAMSALLIGGVAVPEAVSAKEEVKAEVTSEEKAFIKVEGTIDGIEKSNELTLYTVKGDEDSPVLAITDETLIFDNTGQKTKLKKGDKVSAYTHADKPMVMIYPPQYTPDAVIVEEDEANTAVVGLFDDELVDPYLKLQLNVDDSTDISSASGNKVNADDLKGEDLLVFYKETTRSIPAQTTPEKVVVLDINTVDEDATVEQIIKDDHYMVDGVKMVPLRLLAEKLGYVVDSTGVGAVISKGAPSYTITRGQKEYGYNKSLLQFEAAPELLEPRKTYVPVGLIEEMMK</sequence>
<dbReference type="Gene3D" id="3.30.457.10">
    <property type="entry name" value="Copper amine oxidase-like, N-terminal domain"/>
    <property type="match status" value="1"/>
</dbReference>
<protein>
    <submittedName>
        <fullName evidence="2">Copper amine oxidase</fullName>
    </submittedName>
</protein>
<gene>
    <name evidence="2" type="ORF">SporoS204_08590</name>
</gene>
<dbReference type="Pfam" id="PF07833">
    <property type="entry name" value="Cu_amine_oxidN1"/>
    <property type="match status" value="1"/>
</dbReference>
<evidence type="ECO:0000313" key="3">
    <source>
        <dbReference type="Proteomes" id="UP000192486"/>
    </source>
</evidence>
<dbReference type="InterPro" id="IPR036582">
    <property type="entry name" value="Mao_N_sf"/>
</dbReference>
<feature type="domain" description="Copper amine oxidase-like N-terminal" evidence="1">
    <location>
        <begin position="215"/>
        <end position="294"/>
    </location>
</feature>